<evidence type="ECO:0000313" key="5">
    <source>
        <dbReference type="Proteomes" id="UP001197795"/>
    </source>
</evidence>
<dbReference type="GO" id="GO:0030490">
    <property type="term" value="P:maturation of SSU-rRNA"/>
    <property type="evidence" value="ECO:0007669"/>
    <property type="project" value="UniProtKB-UniRule"/>
</dbReference>
<evidence type="ECO:0000256" key="3">
    <source>
        <dbReference type="SAM" id="MobiDB-lite"/>
    </source>
</evidence>
<comment type="subcellular location">
    <subcellularLocation>
        <location evidence="2">Cytoplasm</location>
    </subcellularLocation>
</comment>
<keyword evidence="2" id="KW-0963">Cytoplasm</keyword>
<comment type="similarity">
    <text evidence="2">Belongs to the RbfA family.</text>
</comment>
<gene>
    <name evidence="2 4" type="primary">rbfA</name>
    <name evidence="4" type="ORF">LKD75_08385</name>
</gene>
<reference evidence="4 5" key="1">
    <citation type="submission" date="2021-10" db="EMBL/GenBank/DDBJ databases">
        <title>Anaerobic single-cell dispensing facilitates the cultivation of human gut bacteria.</title>
        <authorList>
            <person name="Afrizal A."/>
        </authorList>
    </citation>
    <scope>NUCLEOTIDE SEQUENCE [LARGE SCALE GENOMIC DNA]</scope>
    <source>
        <strain evidence="4 5">CLA-AA-H273</strain>
    </source>
</reference>
<protein>
    <recommendedName>
        <fullName evidence="2">Ribosome-binding factor A</fullName>
    </recommendedName>
</protein>
<dbReference type="InterPro" id="IPR015946">
    <property type="entry name" value="KH_dom-like_a/b"/>
</dbReference>
<dbReference type="GO" id="GO:0005829">
    <property type="term" value="C:cytosol"/>
    <property type="evidence" value="ECO:0007669"/>
    <property type="project" value="TreeGrafter"/>
</dbReference>
<dbReference type="Gene3D" id="3.30.300.20">
    <property type="match status" value="1"/>
</dbReference>
<comment type="function">
    <text evidence="2">One of several proteins that assist in the late maturation steps of the functional core of the 30S ribosomal subunit. Associates with free 30S ribosomal subunits (but not with 30S subunits that are part of 70S ribosomes or polysomes). Required for efficient processing of 16S rRNA. May interact with the 5'-terminal helix region of 16S rRNA.</text>
</comment>
<dbReference type="InterPro" id="IPR023799">
    <property type="entry name" value="RbfA_dom_sf"/>
</dbReference>
<organism evidence="4 5">
    <name type="scientific">Waltera acetigignens</name>
    <dbReference type="NCBI Taxonomy" id="2981769"/>
    <lineage>
        <taxon>Bacteria</taxon>
        <taxon>Bacillati</taxon>
        <taxon>Bacillota</taxon>
        <taxon>Clostridia</taxon>
        <taxon>Lachnospirales</taxon>
        <taxon>Lachnospiraceae</taxon>
        <taxon>Waltera</taxon>
    </lineage>
</organism>
<dbReference type="EMBL" id="JAJEPV010000017">
    <property type="protein sequence ID" value="MCC2119605.1"/>
    <property type="molecule type" value="Genomic_DNA"/>
</dbReference>
<comment type="subunit">
    <text evidence="2">Monomer. Binds 30S ribosomal subunits, but not 50S ribosomal subunits or 70S ribosomes.</text>
</comment>
<dbReference type="PANTHER" id="PTHR33515">
    <property type="entry name" value="RIBOSOME-BINDING FACTOR A, CHLOROPLASTIC-RELATED"/>
    <property type="match status" value="1"/>
</dbReference>
<feature type="region of interest" description="Disordered" evidence="3">
    <location>
        <begin position="116"/>
        <end position="140"/>
    </location>
</feature>
<comment type="caution">
    <text evidence="4">The sequence shown here is derived from an EMBL/GenBank/DDBJ whole genome shotgun (WGS) entry which is preliminary data.</text>
</comment>
<sequence>MRKNSVKNTRINGEVQRVLAEIIRGGLKDPRISPWTSVVAVEVAPDLKSCKAWISVLGDEEVRKSTLQGLKSAEGFIRRELARTINLRNTPDITFVMDQSIEYGVNMSHKIDEVIAADEQAQKPENEVAEDTEETEEGDE</sequence>
<dbReference type="NCBIfam" id="TIGR00082">
    <property type="entry name" value="rbfA"/>
    <property type="match status" value="1"/>
</dbReference>
<evidence type="ECO:0000256" key="2">
    <source>
        <dbReference type="HAMAP-Rule" id="MF_00003"/>
    </source>
</evidence>
<dbReference type="HAMAP" id="MF_00003">
    <property type="entry name" value="RbfA"/>
    <property type="match status" value="1"/>
</dbReference>
<proteinExistence type="inferred from homology"/>
<dbReference type="GO" id="GO:0043024">
    <property type="term" value="F:ribosomal small subunit binding"/>
    <property type="evidence" value="ECO:0007669"/>
    <property type="project" value="TreeGrafter"/>
</dbReference>
<evidence type="ECO:0000313" key="4">
    <source>
        <dbReference type="EMBL" id="MCC2119605.1"/>
    </source>
</evidence>
<dbReference type="RefSeq" id="WP_227733193.1">
    <property type="nucleotide sequence ID" value="NZ_JAJEPV010000017.1"/>
</dbReference>
<evidence type="ECO:0000256" key="1">
    <source>
        <dbReference type="ARBA" id="ARBA00022517"/>
    </source>
</evidence>
<dbReference type="PROSITE" id="PS01319">
    <property type="entry name" value="RBFA"/>
    <property type="match status" value="1"/>
</dbReference>
<keyword evidence="1 2" id="KW-0690">Ribosome biogenesis</keyword>
<dbReference type="Pfam" id="PF02033">
    <property type="entry name" value="RBFA"/>
    <property type="match status" value="1"/>
</dbReference>
<accession>A0AAE3A3U0</accession>
<name>A0AAE3A3U0_9FIRM</name>
<feature type="compositionally biased region" description="Acidic residues" evidence="3">
    <location>
        <begin position="127"/>
        <end position="140"/>
    </location>
</feature>
<keyword evidence="5" id="KW-1185">Reference proteome</keyword>
<dbReference type="PANTHER" id="PTHR33515:SF1">
    <property type="entry name" value="RIBOSOME-BINDING FACTOR A, CHLOROPLASTIC-RELATED"/>
    <property type="match status" value="1"/>
</dbReference>
<dbReference type="SUPFAM" id="SSF89919">
    <property type="entry name" value="Ribosome-binding factor A, RbfA"/>
    <property type="match status" value="1"/>
</dbReference>
<dbReference type="InterPro" id="IPR000238">
    <property type="entry name" value="RbfA"/>
</dbReference>
<dbReference type="Proteomes" id="UP001197795">
    <property type="component" value="Unassembled WGS sequence"/>
</dbReference>
<dbReference type="AlphaFoldDB" id="A0AAE3A3U0"/>
<dbReference type="InterPro" id="IPR020053">
    <property type="entry name" value="Ribosome-bd_factorA_CS"/>
</dbReference>